<keyword evidence="4" id="KW-1185">Reference proteome</keyword>
<keyword evidence="1" id="KW-0472">Membrane</keyword>
<gene>
    <name evidence="3" type="ORF">X777_00072</name>
</gene>
<dbReference type="Proteomes" id="UP000053097">
    <property type="component" value="Unassembled WGS sequence"/>
</dbReference>
<feature type="signal peptide" evidence="2">
    <location>
        <begin position="1"/>
        <end position="19"/>
    </location>
</feature>
<evidence type="ECO:0000256" key="1">
    <source>
        <dbReference type="SAM" id="Phobius"/>
    </source>
</evidence>
<reference evidence="3 4" key="1">
    <citation type="journal article" date="2014" name="Curr. Biol.">
        <title>The genome of the clonal raider ant Cerapachys biroi.</title>
        <authorList>
            <person name="Oxley P.R."/>
            <person name="Ji L."/>
            <person name="Fetter-Pruneda I."/>
            <person name="McKenzie S.K."/>
            <person name="Li C."/>
            <person name="Hu H."/>
            <person name="Zhang G."/>
            <person name="Kronauer D.J."/>
        </authorList>
    </citation>
    <scope>NUCLEOTIDE SEQUENCE [LARGE SCALE GENOMIC DNA]</scope>
</reference>
<evidence type="ECO:0000313" key="3">
    <source>
        <dbReference type="EMBL" id="EZA46523.1"/>
    </source>
</evidence>
<dbReference type="AlphaFoldDB" id="A0A026VRY3"/>
<evidence type="ECO:0000256" key="2">
    <source>
        <dbReference type="SAM" id="SignalP"/>
    </source>
</evidence>
<evidence type="ECO:0000313" key="4">
    <source>
        <dbReference type="Proteomes" id="UP000053097"/>
    </source>
</evidence>
<dbReference type="EMBL" id="KK110863">
    <property type="protein sequence ID" value="EZA46523.1"/>
    <property type="molecule type" value="Genomic_DNA"/>
</dbReference>
<name>A0A026VRY3_OOCBI</name>
<organism evidence="3 4">
    <name type="scientific">Ooceraea biroi</name>
    <name type="common">Clonal raider ant</name>
    <name type="synonym">Cerapachys biroi</name>
    <dbReference type="NCBI Taxonomy" id="2015173"/>
    <lineage>
        <taxon>Eukaryota</taxon>
        <taxon>Metazoa</taxon>
        <taxon>Ecdysozoa</taxon>
        <taxon>Arthropoda</taxon>
        <taxon>Hexapoda</taxon>
        <taxon>Insecta</taxon>
        <taxon>Pterygota</taxon>
        <taxon>Neoptera</taxon>
        <taxon>Endopterygota</taxon>
        <taxon>Hymenoptera</taxon>
        <taxon>Apocrita</taxon>
        <taxon>Aculeata</taxon>
        <taxon>Formicoidea</taxon>
        <taxon>Formicidae</taxon>
        <taxon>Dorylinae</taxon>
        <taxon>Ooceraea</taxon>
    </lineage>
</organism>
<feature type="chain" id="PRO_5001540967" evidence="2">
    <location>
        <begin position="20"/>
        <end position="137"/>
    </location>
</feature>
<keyword evidence="1" id="KW-0812">Transmembrane</keyword>
<keyword evidence="1" id="KW-1133">Transmembrane helix</keyword>
<accession>A0A026VRY3</accession>
<feature type="transmembrane region" description="Helical" evidence="1">
    <location>
        <begin position="55"/>
        <end position="84"/>
    </location>
</feature>
<keyword evidence="2" id="KW-0732">Signal</keyword>
<sequence length="137" mass="16079">MCFFYSLVIVPTCASALMAIECKPVILDAIIPLNTSRPRIIEVDYELFLDKEEYFFLYVMHEVLGTTIGFYSILVVATCCVLIVRHSCATHKIARVVYIMRTPWRSWLVQRSLLKRLEFKFRYTMMDFYGRSSLGRQ</sequence>
<dbReference type="OrthoDB" id="7550312at2759"/>
<protein>
    <submittedName>
        <fullName evidence="3">Uncharacterized protein</fullName>
    </submittedName>
</protein>
<proteinExistence type="predicted"/>